<accession>A0AAD6ZDV5</accession>
<gene>
    <name evidence="2" type="ORF">DFH08DRAFT_819712</name>
</gene>
<comment type="caution">
    <text evidence="2">The sequence shown here is derived from an EMBL/GenBank/DDBJ whole genome shotgun (WGS) entry which is preliminary data.</text>
</comment>
<name>A0AAD6ZDV5_9AGAR</name>
<evidence type="ECO:0000313" key="2">
    <source>
        <dbReference type="EMBL" id="KAJ7318819.1"/>
    </source>
</evidence>
<protein>
    <submittedName>
        <fullName evidence="2">Uncharacterized protein</fullName>
    </submittedName>
</protein>
<organism evidence="2 3">
    <name type="scientific">Mycena albidolilacea</name>
    <dbReference type="NCBI Taxonomy" id="1033008"/>
    <lineage>
        <taxon>Eukaryota</taxon>
        <taxon>Fungi</taxon>
        <taxon>Dikarya</taxon>
        <taxon>Basidiomycota</taxon>
        <taxon>Agaricomycotina</taxon>
        <taxon>Agaricomycetes</taxon>
        <taxon>Agaricomycetidae</taxon>
        <taxon>Agaricales</taxon>
        <taxon>Marasmiineae</taxon>
        <taxon>Mycenaceae</taxon>
        <taxon>Mycena</taxon>
    </lineage>
</organism>
<dbReference type="EMBL" id="JARIHO010000056">
    <property type="protein sequence ID" value="KAJ7318819.1"/>
    <property type="molecule type" value="Genomic_DNA"/>
</dbReference>
<sequence>MEATMHQDEFAIWTQQPKVIKSAAAWHMELAKWKAAVASNDLDDDLVPPLQSCQSNLFPQSPALLFGGDVQRLVERPCAAQFTREVLLMELLVAEESNEEPDNSAISGSEDDYNL</sequence>
<feature type="region of interest" description="Disordered" evidence="1">
    <location>
        <begin position="96"/>
        <end position="115"/>
    </location>
</feature>
<reference evidence="2" key="1">
    <citation type="submission" date="2023-03" db="EMBL/GenBank/DDBJ databases">
        <title>Massive genome expansion in bonnet fungi (Mycena s.s.) driven by repeated elements and novel gene families across ecological guilds.</title>
        <authorList>
            <consortium name="Lawrence Berkeley National Laboratory"/>
            <person name="Harder C.B."/>
            <person name="Miyauchi S."/>
            <person name="Viragh M."/>
            <person name="Kuo A."/>
            <person name="Thoen E."/>
            <person name="Andreopoulos B."/>
            <person name="Lu D."/>
            <person name="Skrede I."/>
            <person name="Drula E."/>
            <person name="Henrissat B."/>
            <person name="Morin E."/>
            <person name="Kohler A."/>
            <person name="Barry K."/>
            <person name="LaButti K."/>
            <person name="Morin E."/>
            <person name="Salamov A."/>
            <person name="Lipzen A."/>
            <person name="Mereny Z."/>
            <person name="Hegedus B."/>
            <person name="Baldrian P."/>
            <person name="Stursova M."/>
            <person name="Weitz H."/>
            <person name="Taylor A."/>
            <person name="Grigoriev I.V."/>
            <person name="Nagy L.G."/>
            <person name="Martin F."/>
            <person name="Kauserud H."/>
        </authorList>
    </citation>
    <scope>NUCLEOTIDE SEQUENCE</scope>
    <source>
        <strain evidence="2">CBHHK002</strain>
    </source>
</reference>
<evidence type="ECO:0000256" key="1">
    <source>
        <dbReference type="SAM" id="MobiDB-lite"/>
    </source>
</evidence>
<keyword evidence="3" id="KW-1185">Reference proteome</keyword>
<dbReference type="AlphaFoldDB" id="A0AAD6ZDV5"/>
<evidence type="ECO:0000313" key="3">
    <source>
        <dbReference type="Proteomes" id="UP001218218"/>
    </source>
</evidence>
<dbReference type="Proteomes" id="UP001218218">
    <property type="component" value="Unassembled WGS sequence"/>
</dbReference>
<proteinExistence type="predicted"/>